<name>X0V768_9ZZZZ</name>
<feature type="non-terminal residue" evidence="1">
    <location>
        <position position="1"/>
    </location>
</feature>
<organism evidence="1">
    <name type="scientific">marine sediment metagenome</name>
    <dbReference type="NCBI Taxonomy" id="412755"/>
    <lineage>
        <taxon>unclassified sequences</taxon>
        <taxon>metagenomes</taxon>
        <taxon>ecological metagenomes</taxon>
    </lineage>
</organism>
<feature type="non-terminal residue" evidence="1">
    <location>
        <position position="271"/>
    </location>
</feature>
<protein>
    <submittedName>
        <fullName evidence="1">Uncharacterized protein</fullName>
    </submittedName>
</protein>
<proteinExistence type="predicted"/>
<accession>X0V768</accession>
<evidence type="ECO:0000313" key="1">
    <source>
        <dbReference type="EMBL" id="GAG08353.1"/>
    </source>
</evidence>
<dbReference type="EMBL" id="BARS01021848">
    <property type="protein sequence ID" value="GAG08353.1"/>
    <property type="molecule type" value="Genomic_DNA"/>
</dbReference>
<dbReference type="AlphaFoldDB" id="X0V768"/>
<gene>
    <name evidence="1" type="ORF">S01H1_35025</name>
</gene>
<comment type="caution">
    <text evidence="1">The sequence shown here is derived from an EMBL/GenBank/DDBJ whole genome shotgun (WGS) entry which is preliminary data.</text>
</comment>
<reference evidence="1" key="1">
    <citation type="journal article" date="2014" name="Front. Microbiol.">
        <title>High frequency of phylogenetically diverse reductive dehalogenase-homologous genes in deep subseafloor sedimentary metagenomes.</title>
        <authorList>
            <person name="Kawai M."/>
            <person name="Futagami T."/>
            <person name="Toyoda A."/>
            <person name="Takaki Y."/>
            <person name="Nishi S."/>
            <person name="Hori S."/>
            <person name="Arai W."/>
            <person name="Tsubouchi T."/>
            <person name="Morono Y."/>
            <person name="Uchiyama I."/>
            <person name="Ito T."/>
            <person name="Fujiyama A."/>
            <person name="Inagaki F."/>
            <person name="Takami H."/>
        </authorList>
    </citation>
    <scope>NUCLEOTIDE SEQUENCE</scope>
    <source>
        <strain evidence="1">Expedition CK06-06</strain>
    </source>
</reference>
<sequence>FIMKLSRLIATRKKVGFYISIEKADEIHNIICEFESNGNINVVFKPEHSISIDKLQEIIREAINEPILNKISDYLGQSGYSYISFDNLEAENIEIHKIEYISALIIKKNVHLKNFIKCLSSVFNIVEGDLTKRNERIFLQYKRVSNYNEMDAKESFINQLRKQDKPIEEIIRELMDNFKMTPQQAKLKVGNWISNVRTEAALFENKDITIRTNTGFPIVIKRNKQNFQTVISVDLIDNVHYLRHIHIYIDSLLRLVTQKKSSALTLKNINK</sequence>